<dbReference type="AlphaFoldDB" id="A0A409XU63"/>
<proteinExistence type="predicted"/>
<reference evidence="1 2" key="1">
    <citation type="journal article" date="2018" name="Evol. Lett.">
        <title>Horizontal gene cluster transfer increased hallucinogenic mushroom diversity.</title>
        <authorList>
            <person name="Reynolds H.T."/>
            <person name="Vijayakumar V."/>
            <person name="Gluck-Thaler E."/>
            <person name="Korotkin H.B."/>
            <person name="Matheny P.B."/>
            <person name="Slot J.C."/>
        </authorList>
    </citation>
    <scope>NUCLEOTIDE SEQUENCE [LARGE SCALE GENOMIC DNA]</scope>
    <source>
        <strain evidence="1 2">2631</strain>
    </source>
</reference>
<keyword evidence="2" id="KW-1185">Reference proteome</keyword>
<protein>
    <submittedName>
        <fullName evidence="1">Uncharacterized protein</fullName>
    </submittedName>
</protein>
<gene>
    <name evidence="1" type="ORF">CVT25_006663</name>
</gene>
<organism evidence="1 2">
    <name type="scientific">Psilocybe cyanescens</name>
    <dbReference type="NCBI Taxonomy" id="93625"/>
    <lineage>
        <taxon>Eukaryota</taxon>
        <taxon>Fungi</taxon>
        <taxon>Dikarya</taxon>
        <taxon>Basidiomycota</taxon>
        <taxon>Agaricomycotina</taxon>
        <taxon>Agaricomycetes</taxon>
        <taxon>Agaricomycetidae</taxon>
        <taxon>Agaricales</taxon>
        <taxon>Agaricineae</taxon>
        <taxon>Strophariaceae</taxon>
        <taxon>Psilocybe</taxon>
    </lineage>
</organism>
<dbReference type="STRING" id="93625.A0A409XU63"/>
<dbReference type="InParanoid" id="A0A409XU63"/>
<evidence type="ECO:0000313" key="2">
    <source>
        <dbReference type="Proteomes" id="UP000283269"/>
    </source>
</evidence>
<dbReference type="Proteomes" id="UP000283269">
    <property type="component" value="Unassembled WGS sequence"/>
</dbReference>
<sequence>MASFLRNFPANCFDDAHINNLIETIGLIQVELFPRSMDTGVGAIGFLKKTIEDRFSIKDSPDGYSYFPITRGGLDLRNVVLKILALERHETPLASLGKVGAGTDVHTNTERVDVSGSGYSLNSLAKIGSTPDEEFVKQVENDRRAYECTKAEWDSLHPTSTVRCLRPCKR</sequence>
<dbReference type="OrthoDB" id="3062214at2759"/>
<evidence type="ECO:0000313" key="1">
    <source>
        <dbReference type="EMBL" id="PPQ94237.1"/>
    </source>
</evidence>
<dbReference type="EMBL" id="NHYD01000415">
    <property type="protein sequence ID" value="PPQ94237.1"/>
    <property type="molecule type" value="Genomic_DNA"/>
</dbReference>
<dbReference type="PANTHER" id="PTHR37015:SF2">
    <property type="entry name" value="REVERSE TRANSCRIPTASE DOMAIN-CONTAINING PROTEIN"/>
    <property type="match status" value="1"/>
</dbReference>
<name>A0A409XU63_PSICY</name>
<accession>A0A409XU63</accession>
<dbReference type="PANTHER" id="PTHR37015">
    <property type="entry name" value="REVERSE TRANSCRIPTASE DOMAIN-CONTAINING PROTEIN"/>
    <property type="match status" value="1"/>
</dbReference>
<comment type="caution">
    <text evidence="1">The sequence shown here is derived from an EMBL/GenBank/DDBJ whole genome shotgun (WGS) entry which is preliminary data.</text>
</comment>